<dbReference type="RefSeq" id="WP_345767572.1">
    <property type="nucleotide sequence ID" value="NZ_CP154834.1"/>
</dbReference>
<dbReference type="AlphaFoldDB" id="A0AAU6WTY2"/>
<protein>
    <submittedName>
        <fullName evidence="1">Uncharacterized protein</fullName>
    </submittedName>
</protein>
<reference evidence="1 2" key="1">
    <citation type="submission" date="2024-04" db="EMBL/GenBank/DDBJ databases">
        <title>Genome sequencing and assembly of rice foliar adapted Chryseobacterium endophyticum OsEnb-ALM-A6.</title>
        <authorList>
            <person name="Kumar S."/>
            <person name="Javed M."/>
            <person name="Chouhan V."/>
            <person name="Charishma K."/>
            <person name="Patel A."/>
            <person name="Kumar M."/>
            <person name="Sahu K.P."/>
            <person name="Kumar A."/>
        </authorList>
    </citation>
    <scope>NUCLEOTIDE SEQUENCE [LARGE SCALE GENOMIC DNA]</scope>
    <source>
        <strain evidence="1 2">OsEnb-ALM-A6</strain>
    </source>
</reference>
<sequence>MKKNLSVAHAFCFSDAAYSQKTINKDVSKANLYTTSENSYIGKSFFHFTLQIMYGNLS</sequence>
<proteinExistence type="predicted"/>
<evidence type="ECO:0000313" key="1">
    <source>
        <dbReference type="EMBL" id="XAO76111.1"/>
    </source>
</evidence>
<evidence type="ECO:0000313" key="2">
    <source>
        <dbReference type="Proteomes" id="UP001463665"/>
    </source>
</evidence>
<name>A0AAU6WTY2_9FLAO</name>
<organism evidence="1 2">
    <name type="scientific">Chryseobacterium endophyticum</name>
    <dbReference type="NCBI Taxonomy" id="1854762"/>
    <lineage>
        <taxon>Bacteria</taxon>
        <taxon>Pseudomonadati</taxon>
        <taxon>Bacteroidota</taxon>
        <taxon>Flavobacteriia</taxon>
        <taxon>Flavobacteriales</taxon>
        <taxon>Weeksellaceae</taxon>
        <taxon>Chryseobacterium group</taxon>
        <taxon>Chryseobacterium</taxon>
    </lineage>
</organism>
<dbReference type="EMBL" id="CP154834">
    <property type="protein sequence ID" value="XAO76111.1"/>
    <property type="molecule type" value="Genomic_DNA"/>
</dbReference>
<accession>A0AAU6WTY2</accession>
<keyword evidence="2" id="KW-1185">Reference proteome</keyword>
<gene>
    <name evidence="1" type="ORF">AAFP95_10075</name>
</gene>
<dbReference type="Proteomes" id="UP001463665">
    <property type="component" value="Chromosome"/>
</dbReference>